<dbReference type="AlphaFoldDB" id="A0A4S1WLY4"/>
<dbReference type="RefSeq" id="WP_135983303.1">
    <property type="nucleotide sequence ID" value="NZ_JAASQM010000002.1"/>
</dbReference>
<comment type="caution">
    <text evidence="2">The sequence shown here is derived from an EMBL/GenBank/DDBJ whole genome shotgun (WGS) entry which is preliminary data.</text>
</comment>
<evidence type="ECO:0000313" key="3">
    <source>
        <dbReference type="Proteomes" id="UP000309848"/>
    </source>
</evidence>
<organism evidence="2 3">
    <name type="scientific">Sphingomonas naasensis</name>
    <dbReference type="NCBI Taxonomy" id="1344951"/>
    <lineage>
        <taxon>Bacteria</taxon>
        <taxon>Pseudomonadati</taxon>
        <taxon>Pseudomonadota</taxon>
        <taxon>Alphaproteobacteria</taxon>
        <taxon>Sphingomonadales</taxon>
        <taxon>Sphingomonadaceae</taxon>
        <taxon>Sphingomonas</taxon>
    </lineage>
</organism>
<dbReference type="EMBL" id="SRXU01000002">
    <property type="protein sequence ID" value="TGX44288.1"/>
    <property type="molecule type" value="Genomic_DNA"/>
</dbReference>
<dbReference type="OrthoDB" id="5995861at2"/>
<reference evidence="2 3" key="1">
    <citation type="submission" date="2019-04" db="EMBL/GenBank/DDBJ databases">
        <title>Sphingomonas psychrotolerans sp. nov., isolated from soil in the Tianshan Mountains, Xinjiang, China.</title>
        <authorList>
            <person name="Luo Y."/>
            <person name="Sheng H."/>
        </authorList>
    </citation>
    <scope>NUCLEOTIDE SEQUENCE [LARGE SCALE GENOMIC DNA]</scope>
    <source>
        <strain evidence="2 3">KIS18-15</strain>
    </source>
</reference>
<accession>A0A4S1WLY4</accession>
<proteinExistence type="predicted"/>
<keyword evidence="1" id="KW-0732">Signal</keyword>
<sequence length="208" mass="22301">MKRLILAAMMLGFAGAAQAHEVWVERDGNGPVRIYLGEPGDALPEGGDPEFARLKAPRLVSHPAASLVRKAGYLEATVAAGDVRVLDDNVFEPWDAEGKKEGVVYYARAGRSEPRAALPFEIVPIEAGSNRFTVMRDGKAVPGAKVVVITPDKWSKTFVADGRGGLDIPIRENGRYLLSATIKDTTPTALPGGKVDAVHHITTTTFVK</sequence>
<dbReference type="Proteomes" id="UP000309848">
    <property type="component" value="Unassembled WGS sequence"/>
</dbReference>
<feature type="chain" id="PRO_5020365716" evidence="1">
    <location>
        <begin position="20"/>
        <end position="208"/>
    </location>
</feature>
<gene>
    <name evidence="2" type="ORF">E5A74_05665</name>
</gene>
<feature type="signal peptide" evidence="1">
    <location>
        <begin position="1"/>
        <end position="19"/>
    </location>
</feature>
<evidence type="ECO:0000256" key="1">
    <source>
        <dbReference type="SAM" id="SignalP"/>
    </source>
</evidence>
<evidence type="ECO:0000313" key="2">
    <source>
        <dbReference type="EMBL" id="TGX44288.1"/>
    </source>
</evidence>
<name>A0A4S1WLY4_9SPHN</name>
<keyword evidence="3" id="KW-1185">Reference proteome</keyword>
<protein>
    <submittedName>
        <fullName evidence="2">DUF4198 domain-containing protein</fullName>
    </submittedName>
</protein>